<dbReference type="EMBL" id="JALLPJ020001240">
    <property type="protein sequence ID" value="KAL3773265.1"/>
    <property type="molecule type" value="Genomic_DNA"/>
</dbReference>
<dbReference type="InterPro" id="IPR015943">
    <property type="entry name" value="WD40/YVTN_repeat-like_dom_sf"/>
</dbReference>
<dbReference type="Proteomes" id="UP001530400">
    <property type="component" value="Unassembled WGS sequence"/>
</dbReference>
<evidence type="ECO:0000256" key="1">
    <source>
        <dbReference type="SAM" id="Phobius"/>
    </source>
</evidence>
<gene>
    <name evidence="2" type="ORF">ACHAWO_010965</name>
</gene>
<dbReference type="SUPFAM" id="SSF50978">
    <property type="entry name" value="WD40 repeat-like"/>
    <property type="match status" value="1"/>
</dbReference>
<evidence type="ECO:0000313" key="2">
    <source>
        <dbReference type="EMBL" id="KAL3773265.1"/>
    </source>
</evidence>
<sequence length="482" mass="52953">MLRKQSSKIMKFHTIWTVAVLFGILCKGFAPQRFLLSKSTSYPSILKSTYDGGGSQFYDDFGDSQSQFFDDFGDSLIGSSPDSSGLFMDSLQAKMVQTREVEAANEAKLSKNWRTGNWSVRGFSLAKEKTSQYNEDEQRGVVHVSSVSAPMSASLRDMSVIGGNELPERRTVAVGRTDGSVFLVRLGEAYLTKFASTPKLVENSKGEDFSVRIEDQWVEQAQIRPDEQEKLKPFKVLHNFQSSETGERCHSIAYYDIIEDDNDGYICTASGDSDVIKLFTLPRAGEQIQCNTLTGGHQSTVVSLKTMVLQSNNREELHLLISASKDGIISFWDLSKRGQLLLSCQSIDDRNKDALLTCLDVYNPSISKFYGYEPSEQTYLDMVFVGLTNGYVLGYAMHVILSSGECSSPDIAFRAHGADSGNGQGVTAIKCGGDGTIKNDSSGSRPNISSSTLLTGGDDGSVKQWYALLVYCILFDVTSVHA</sequence>
<comment type="caution">
    <text evidence="2">The sequence shown here is derived from an EMBL/GenBank/DDBJ whole genome shotgun (WGS) entry which is preliminary data.</text>
</comment>
<feature type="transmembrane region" description="Helical" evidence="1">
    <location>
        <begin position="12"/>
        <end position="30"/>
    </location>
</feature>
<protein>
    <submittedName>
        <fullName evidence="2">Uncharacterized protein</fullName>
    </submittedName>
</protein>
<keyword evidence="1" id="KW-1133">Transmembrane helix</keyword>
<dbReference type="Gene3D" id="2.130.10.10">
    <property type="entry name" value="YVTN repeat-like/Quinoprotein amine dehydrogenase"/>
    <property type="match status" value="1"/>
</dbReference>
<proteinExistence type="predicted"/>
<evidence type="ECO:0000313" key="3">
    <source>
        <dbReference type="Proteomes" id="UP001530400"/>
    </source>
</evidence>
<organism evidence="2 3">
    <name type="scientific">Cyclotella atomus</name>
    <dbReference type="NCBI Taxonomy" id="382360"/>
    <lineage>
        <taxon>Eukaryota</taxon>
        <taxon>Sar</taxon>
        <taxon>Stramenopiles</taxon>
        <taxon>Ochrophyta</taxon>
        <taxon>Bacillariophyta</taxon>
        <taxon>Coscinodiscophyceae</taxon>
        <taxon>Thalassiosirophycidae</taxon>
        <taxon>Stephanodiscales</taxon>
        <taxon>Stephanodiscaceae</taxon>
        <taxon>Cyclotella</taxon>
    </lineage>
</organism>
<reference evidence="2 3" key="1">
    <citation type="submission" date="2024-10" db="EMBL/GenBank/DDBJ databases">
        <title>Updated reference genomes for cyclostephanoid diatoms.</title>
        <authorList>
            <person name="Roberts W.R."/>
            <person name="Alverson A.J."/>
        </authorList>
    </citation>
    <scope>NUCLEOTIDE SEQUENCE [LARGE SCALE GENOMIC DNA]</scope>
    <source>
        <strain evidence="2 3">AJA010-31</strain>
    </source>
</reference>
<name>A0ABD3NJB5_9STRA</name>
<keyword evidence="3" id="KW-1185">Reference proteome</keyword>
<dbReference type="InterPro" id="IPR036322">
    <property type="entry name" value="WD40_repeat_dom_sf"/>
</dbReference>
<keyword evidence="1" id="KW-0812">Transmembrane</keyword>
<accession>A0ABD3NJB5</accession>
<keyword evidence="1" id="KW-0472">Membrane</keyword>
<dbReference type="AlphaFoldDB" id="A0ABD3NJB5"/>